<dbReference type="PROSITE" id="PS50943">
    <property type="entry name" value="HTH_CROC1"/>
    <property type="match status" value="1"/>
</dbReference>
<reference evidence="2 3" key="1">
    <citation type="submission" date="2017-07" db="EMBL/GenBank/DDBJ databases">
        <title>Flavobacterium cyanobacteriorum sp. nov., isolated from cyanobacterial aggregates in a eutrophic lake.</title>
        <authorList>
            <person name="Cai H."/>
        </authorList>
    </citation>
    <scope>NUCLEOTIDE SEQUENCE [LARGE SCALE GENOMIC DNA]</scope>
    <source>
        <strain evidence="2 3">TH021</strain>
    </source>
</reference>
<dbReference type="Pfam" id="PF13443">
    <property type="entry name" value="HTH_26"/>
    <property type="match status" value="1"/>
</dbReference>
<comment type="caution">
    <text evidence="2">The sequence shown here is derived from an EMBL/GenBank/DDBJ whole genome shotgun (WGS) entry which is preliminary data.</text>
</comment>
<evidence type="ECO:0000313" key="3">
    <source>
        <dbReference type="Proteomes" id="UP000216605"/>
    </source>
</evidence>
<organism evidence="2 3">
    <name type="scientific">Flavobacterium cyanobacteriorum</name>
    <dbReference type="NCBI Taxonomy" id="2022802"/>
    <lineage>
        <taxon>Bacteria</taxon>
        <taxon>Pseudomonadati</taxon>
        <taxon>Bacteroidota</taxon>
        <taxon>Flavobacteriia</taxon>
        <taxon>Flavobacteriales</taxon>
        <taxon>Flavobacteriaceae</taxon>
        <taxon>Flavobacterium</taxon>
    </lineage>
</organism>
<feature type="domain" description="HTH cro/C1-type" evidence="1">
    <location>
        <begin position="20"/>
        <end position="74"/>
    </location>
</feature>
<dbReference type="Gene3D" id="1.10.260.40">
    <property type="entry name" value="lambda repressor-like DNA-binding domains"/>
    <property type="match status" value="1"/>
</dbReference>
<dbReference type="AlphaFoldDB" id="A0A255ZXG9"/>
<dbReference type="RefSeq" id="WP_094411962.1">
    <property type="nucleotide sequence ID" value="NZ_NOXV01000126.1"/>
</dbReference>
<dbReference type="InterPro" id="IPR010982">
    <property type="entry name" value="Lambda_DNA-bd_dom_sf"/>
</dbReference>
<evidence type="ECO:0000259" key="1">
    <source>
        <dbReference type="PROSITE" id="PS50943"/>
    </source>
</evidence>
<name>A0A255ZXG9_9FLAO</name>
<proteinExistence type="predicted"/>
<accession>A0A255ZXG9</accession>
<gene>
    <name evidence="2" type="ORF">CHU92_01675</name>
</gene>
<keyword evidence="3" id="KW-1185">Reference proteome</keyword>
<dbReference type="EMBL" id="NOXV01000126">
    <property type="protein sequence ID" value="OYQ46079.1"/>
    <property type="molecule type" value="Genomic_DNA"/>
</dbReference>
<dbReference type="GO" id="GO:0003677">
    <property type="term" value="F:DNA binding"/>
    <property type="evidence" value="ECO:0007669"/>
    <property type="project" value="InterPro"/>
</dbReference>
<dbReference type="SUPFAM" id="SSF47413">
    <property type="entry name" value="lambda repressor-like DNA-binding domains"/>
    <property type="match status" value="1"/>
</dbReference>
<dbReference type="SMART" id="SM00530">
    <property type="entry name" value="HTH_XRE"/>
    <property type="match status" value="1"/>
</dbReference>
<dbReference type="InterPro" id="IPR001387">
    <property type="entry name" value="Cro/C1-type_HTH"/>
</dbReference>
<protein>
    <recommendedName>
        <fullName evidence="1">HTH cro/C1-type domain-containing protein</fullName>
    </recommendedName>
</protein>
<dbReference type="Proteomes" id="UP000216605">
    <property type="component" value="Unassembled WGS sequence"/>
</dbReference>
<sequence>MKRIRKNEVPKVVIILGERIKDVIDEKGLRQREVAYDAGMDVENLRKYMKGQQEMKISTIFRLAEALETTPSELLKGLETEKEG</sequence>
<dbReference type="OrthoDB" id="1366528at2"/>
<evidence type="ECO:0000313" key="2">
    <source>
        <dbReference type="EMBL" id="OYQ46079.1"/>
    </source>
</evidence>
<dbReference type="CDD" id="cd00093">
    <property type="entry name" value="HTH_XRE"/>
    <property type="match status" value="1"/>
</dbReference>